<evidence type="ECO:0000313" key="3">
    <source>
        <dbReference type="EMBL" id="KAJ0978169.1"/>
    </source>
</evidence>
<keyword evidence="4" id="KW-1185">Reference proteome</keyword>
<reference evidence="3" key="2">
    <citation type="journal article" date="2022" name="Hortic Res">
        <title>The genome of Dioscorea zingiberensis sheds light on the biosynthesis, origin and evolution of the medicinally important diosgenin saponins.</title>
        <authorList>
            <person name="Li Y."/>
            <person name="Tan C."/>
            <person name="Li Z."/>
            <person name="Guo J."/>
            <person name="Li S."/>
            <person name="Chen X."/>
            <person name="Wang C."/>
            <person name="Dai X."/>
            <person name="Yang H."/>
            <person name="Song W."/>
            <person name="Hou L."/>
            <person name="Xu J."/>
            <person name="Tong Z."/>
            <person name="Xu A."/>
            <person name="Yuan X."/>
            <person name="Wang W."/>
            <person name="Yang Q."/>
            <person name="Chen L."/>
            <person name="Sun Z."/>
            <person name="Wang K."/>
            <person name="Pan B."/>
            <person name="Chen J."/>
            <person name="Bao Y."/>
            <person name="Liu F."/>
            <person name="Qi X."/>
            <person name="Gang D.R."/>
            <person name="Wen J."/>
            <person name="Li J."/>
        </authorList>
    </citation>
    <scope>NUCLEOTIDE SEQUENCE</scope>
    <source>
        <strain evidence="3">Dzin_1.0</strain>
    </source>
</reference>
<dbReference type="InterPro" id="IPR015421">
    <property type="entry name" value="PyrdxlP-dep_Trfase_major"/>
</dbReference>
<dbReference type="PANTHER" id="PTHR43586:SF8">
    <property type="entry name" value="CYSTEINE DESULFURASE 1, CHLOROPLASTIC"/>
    <property type="match status" value="1"/>
</dbReference>
<keyword evidence="1" id="KW-0663">Pyridoxal phosphate</keyword>
<reference evidence="3" key="1">
    <citation type="submission" date="2021-03" db="EMBL/GenBank/DDBJ databases">
        <authorList>
            <person name="Li Z."/>
            <person name="Yang C."/>
        </authorList>
    </citation>
    <scope>NUCLEOTIDE SEQUENCE</scope>
    <source>
        <strain evidence="3">Dzin_1.0</strain>
        <tissue evidence="3">Leaf</tissue>
    </source>
</reference>
<dbReference type="PANTHER" id="PTHR43586">
    <property type="entry name" value="CYSTEINE DESULFURASE"/>
    <property type="match status" value="1"/>
</dbReference>
<evidence type="ECO:0000256" key="1">
    <source>
        <dbReference type="ARBA" id="ARBA00022898"/>
    </source>
</evidence>
<protein>
    <submittedName>
        <fullName evidence="3">Uncharacterized protein</fullName>
    </submittedName>
</protein>
<evidence type="ECO:0000313" key="4">
    <source>
        <dbReference type="Proteomes" id="UP001085076"/>
    </source>
</evidence>
<evidence type="ECO:0000256" key="2">
    <source>
        <dbReference type="SAM" id="Coils"/>
    </source>
</evidence>
<dbReference type="SUPFAM" id="SSF53383">
    <property type="entry name" value="PLP-dependent transferases"/>
    <property type="match status" value="1"/>
</dbReference>
<comment type="caution">
    <text evidence="3">The sequence shown here is derived from an EMBL/GenBank/DDBJ whole genome shotgun (WGS) entry which is preliminary data.</text>
</comment>
<dbReference type="OrthoDB" id="675015at2759"/>
<keyword evidence="2" id="KW-0175">Coiled coil</keyword>
<dbReference type="Proteomes" id="UP001085076">
    <property type="component" value="Miscellaneous, Linkage group lg03"/>
</dbReference>
<organism evidence="3 4">
    <name type="scientific">Dioscorea zingiberensis</name>
    <dbReference type="NCBI Taxonomy" id="325984"/>
    <lineage>
        <taxon>Eukaryota</taxon>
        <taxon>Viridiplantae</taxon>
        <taxon>Streptophyta</taxon>
        <taxon>Embryophyta</taxon>
        <taxon>Tracheophyta</taxon>
        <taxon>Spermatophyta</taxon>
        <taxon>Magnoliopsida</taxon>
        <taxon>Liliopsida</taxon>
        <taxon>Dioscoreales</taxon>
        <taxon>Dioscoreaceae</taxon>
        <taxon>Dioscorea</taxon>
    </lineage>
</organism>
<sequence length="450" mass="50178">MSAISTSMVLIKQEEEKKGLDDIVTNNISPDVIKQLRRNFELKYSSKERIDWLQSHVIGNQIEFETPFGKRTLTYSDHTAFGRCLQFIEDYILKKVVPSYGNTHNNDNFVGKRMTNLAHKSSEFIKKCMGGGQNGSIIFCGSGTTVAIKRLQEVMGIAVTLIRLAEVVEICLSYNGLNDIEALERQLKSSQCAHRLMLRSFSACSNVTGVATDTLARSPLSPSRGLCLLRLRRRVMARSSLVAGSRRADIQLLLPYLKKLRLLRLTALCLQVNLPMRLVNLSLGSGVDLGDSLIPMAQVSSITVGDGKKRMLVGESSDLNKKSDVDWLDSLSDWEEVPVLEPVDHPSSGTVIEVGEEVDVVGKLLGHTAKRLQSEAEEEEAIKDLLNSLRSDVMDLKKLVMGLEEALARTKNYRDHWTENCDASRRLYTELETRTKLFSNGNVAIAKSYL</sequence>
<proteinExistence type="predicted"/>
<dbReference type="Gene3D" id="3.40.640.10">
    <property type="entry name" value="Type I PLP-dependent aspartate aminotransferase-like (Major domain)"/>
    <property type="match status" value="1"/>
</dbReference>
<gene>
    <name evidence="3" type="ORF">J5N97_013643</name>
</gene>
<accession>A0A9D5HJ09</accession>
<dbReference type="EMBL" id="JAGGNH010000003">
    <property type="protein sequence ID" value="KAJ0978169.1"/>
    <property type="molecule type" value="Genomic_DNA"/>
</dbReference>
<feature type="coiled-coil region" evidence="2">
    <location>
        <begin position="369"/>
        <end position="406"/>
    </location>
</feature>
<dbReference type="InterPro" id="IPR015424">
    <property type="entry name" value="PyrdxlP-dep_Trfase"/>
</dbReference>
<name>A0A9D5HJ09_9LILI</name>
<dbReference type="AlphaFoldDB" id="A0A9D5HJ09"/>